<organism evidence="1 2">
    <name type="scientific">Sulfitobacter aestuarii</name>
    <dbReference type="NCBI Taxonomy" id="2161676"/>
    <lineage>
        <taxon>Bacteria</taxon>
        <taxon>Pseudomonadati</taxon>
        <taxon>Pseudomonadota</taxon>
        <taxon>Alphaproteobacteria</taxon>
        <taxon>Rhodobacterales</taxon>
        <taxon>Roseobacteraceae</taxon>
        <taxon>Sulfitobacter</taxon>
    </lineage>
</organism>
<dbReference type="EMBL" id="JBHUMP010000008">
    <property type="protein sequence ID" value="MFD2740039.1"/>
    <property type="molecule type" value="Genomic_DNA"/>
</dbReference>
<dbReference type="Gene3D" id="3.40.50.150">
    <property type="entry name" value="Vaccinia Virus protein VP39"/>
    <property type="match status" value="1"/>
</dbReference>
<proteinExistence type="predicted"/>
<accession>A0ABW5U300</accession>
<gene>
    <name evidence="1" type="ORF">ACFSUD_10695</name>
</gene>
<comment type="caution">
    <text evidence="1">The sequence shown here is derived from an EMBL/GenBank/DDBJ whole genome shotgun (WGS) entry which is preliminary data.</text>
</comment>
<dbReference type="Proteomes" id="UP001597474">
    <property type="component" value="Unassembled WGS sequence"/>
</dbReference>
<sequence length="244" mass="27354">MGIDCAFALQLLEAVPLVQGRSAGLMLGRQGLAVRQGHRKYLRRALAARDLSRNYPDYLQEDGFAETFLQKIGYPEMQAMDASAYENCAITHDLNDPLPQHLRGRFDVVIDGGTLEHVFNTPQALDNVFHLLREGGIFLSINGMSGWAGHGFYQFSPELVWRYWQDARGCEVLACRAVSIDPAEPPVEVMDTGKQGARFRARKLEGRWYLYHAIRKPGTANAAERIAKTAQGDYALRWERGAAE</sequence>
<evidence type="ECO:0000313" key="2">
    <source>
        <dbReference type="Proteomes" id="UP001597474"/>
    </source>
</evidence>
<dbReference type="SUPFAM" id="SSF53335">
    <property type="entry name" value="S-adenosyl-L-methionine-dependent methyltransferases"/>
    <property type="match status" value="1"/>
</dbReference>
<reference evidence="2" key="1">
    <citation type="journal article" date="2019" name="Int. J. Syst. Evol. Microbiol.">
        <title>The Global Catalogue of Microorganisms (GCM) 10K type strain sequencing project: providing services to taxonomists for standard genome sequencing and annotation.</title>
        <authorList>
            <consortium name="The Broad Institute Genomics Platform"/>
            <consortium name="The Broad Institute Genome Sequencing Center for Infectious Disease"/>
            <person name="Wu L."/>
            <person name="Ma J."/>
        </authorList>
    </citation>
    <scope>NUCLEOTIDE SEQUENCE [LARGE SCALE GENOMIC DNA]</scope>
    <source>
        <strain evidence="2">TISTR 2562</strain>
    </source>
</reference>
<protein>
    <recommendedName>
        <fullName evidence="3">Methyltransferase domain-containing protein</fullName>
    </recommendedName>
</protein>
<evidence type="ECO:0000313" key="1">
    <source>
        <dbReference type="EMBL" id="MFD2740039.1"/>
    </source>
</evidence>
<keyword evidence="2" id="KW-1185">Reference proteome</keyword>
<dbReference type="RefSeq" id="WP_386374218.1">
    <property type="nucleotide sequence ID" value="NZ_JBHUMP010000008.1"/>
</dbReference>
<dbReference type="InterPro" id="IPR029063">
    <property type="entry name" value="SAM-dependent_MTases_sf"/>
</dbReference>
<evidence type="ECO:0008006" key="3">
    <source>
        <dbReference type="Google" id="ProtNLM"/>
    </source>
</evidence>
<name>A0ABW5U300_9RHOB</name>